<protein>
    <submittedName>
        <fullName evidence="2">Uncharacterized protein</fullName>
    </submittedName>
</protein>
<evidence type="ECO:0000313" key="3">
    <source>
        <dbReference type="Proteomes" id="UP000188532"/>
    </source>
</evidence>
<dbReference type="Proteomes" id="UP000188532">
    <property type="component" value="Unassembled WGS sequence"/>
</dbReference>
<reference evidence="3 4" key="1">
    <citation type="submission" date="2017-02" db="EMBL/GenBank/DDBJ databases">
        <title>Complete genome sequences of Mycobacterium kansasii strains isolated from rhesus macaques.</title>
        <authorList>
            <person name="Panda A."/>
            <person name="Nagaraj S."/>
            <person name="Zhao X."/>
            <person name="Tettelin H."/>
            <person name="Detolla L.J."/>
        </authorList>
    </citation>
    <scope>NUCLEOTIDE SEQUENCE [LARGE SCALE GENOMIC DNA]</scope>
    <source>
        <strain evidence="1 3">11-3469</strain>
        <strain evidence="2 4">11-3813</strain>
    </source>
</reference>
<dbReference type="Proteomes" id="UP000189229">
    <property type="component" value="Unassembled WGS sequence"/>
</dbReference>
<accession>A0A1V3WZX9</accession>
<evidence type="ECO:0000313" key="2">
    <source>
        <dbReference type="EMBL" id="OOK72437.1"/>
    </source>
</evidence>
<dbReference type="EMBL" id="MVBM01000005">
    <property type="protein sequence ID" value="OOK72437.1"/>
    <property type="molecule type" value="Genomic_DNA"/>
</dbReference>
<dbReference type="EMBL" id="MVBN01000008">
    <property type="protein sequence ID" value="OOK68184.1"/>
    <property type="molecule type" value="Genomic_DNA"/>
</dbReference>
<comment type="caution">
    <text evidence="2">The sequence shown here is derived from an EMBL/GenBank/DDBJ whole genome shotgun (WGS) entry which is preliminary data.</text>
</comment>
<evidence type="ECO:0000313" key="1">
    <source>
        <dbReference type="EMBL" id="OOK68184.1"/>
    </source>
</evidence>
<organism evidence="2 4">
    <name type="scientific">Mycobacterium kansasii</name>
    <dbReference type="NCBI Taxonomy" id="1768"/>
    <lineage>
        <taxon>Bacteria</taxon>
        <taxon>Bacillati</taxon>
        <taxon>Actinomycetota</taxon>
        <taxon>Actinomycetes</taxon>
        <taxon>Mycobacteriales</taxon>
        <taxon>Mycobacteriaceae</taxon>
        <taxon>Mycobacterium</taxon>
    </lineage>
</organism>
<evidence type="ECO:0000313" key="4">
    <source>
        <dbReference type="Proteomes" id="UP000189229"/>
    </source>
</evidence>
<proteinExistence type="predicted"/>
<dbReference type="AlphaFoldDB" id="A0A1V3WZX9"/>
<sequence>MIGGEARILRAGHRALDVHAANVRNMTPMAASGLLPKLRQQHVGAHVAC</sequence>
<name>A0A1V3WZX9_MYCKA</name>
<gene>
    <name evidence="1" type="ORF">BZL29_6916</name>
    <name evidence="2" type="ORF">BZL30_5549</name>
</gene>